<dbReference type="EMBL" id="VSRR010093341">
    <property type="protein sequence ID" value="MPC93012.1"/>
    <property type="molecule type" value="Genomic_DNA"/>
</dbReference>
<proteinExistence type="predicted"/>
<protein>
    <recommendedName>
        <fullName evidence="4">Transmembrane protein</fullName>
    </recommendedName>
</protein>
<organism evidence="2 3">
    <name type="scientific">Portunus trituberculatus</name>
    <name type="common">Swimming crab</name>
    <name type="synonym">Neptunus trituberculatus</name>
    <dbReference type="NCBI Taxonomy" id="210409"/>
    <lineage>
        <taxon>Eukaryota</taxon>
        <taxon>Metazoa</taxon>
        <taxon>Ecdysozoa</taxon>
        <taxon>Arthropoda</taxon>
        <taxon>Crustacea</taxon>
        <taxon>Multicrustacea</taxon>
        <taxon>Malacostraca</taxon>
        <taxon>Eumalacostraca</taxon>
        <taxon>Eucarida</taxon>
        <taxon>Decapoda</taxon>
        <taxon>Pleocyemata</taxon>
        <taxon>Brachyura</taxon>
        <taxon>Eubrachyura</taxon>
        <taxon>Portunoidea</taxon>
        <taxon>Portunidae</taxon>
        <taxon>Portuninae</taxon>
        <taxon>Portunus</taxon>
    </lineage>
</organism>
<evidence type="ECO:0000313" key="3">
    <source>
        <dbReference type="Proteomes" id="UP000324222"/>
    </source>
</evidence>
<keyword evidence="1" id="KW-0472">Membrane</keyword>
<reference evidence="2 3" key="1">
    <citation type="submission" date="2019-05" db="EMBL/GenBank/DDBJ databases">
        <title>Another draft genome of Portunus trituberculatus and its Hox gene families provides insights of decapod evolution.</title>
        <authorList>
            <person name="Jeong J.-H."/>
            <person name="Song I."/>
            <person name="Kim S."/>
            <person name="Choi T."/>
            <person name="Kim D."/>
            <person name="Ryu S."/>
            <person name="Kim W."/>
        </authorList>
    </citation>
    <scope>NUCLEOTIDE SEQUENCE [LARGE SCALE GENOMIC DNA]</scope>
    <source>
        <tissue evidence="2">Muscle</tissue>
    </source>
</reference>
<feature type="transmembrane region" description="Helical" evidence="1">
    <location>
        <begin position="55"/>
        <end position="76"/>
    </location>
</feature>
<comment type="caution">
    <text evidence="2">The sequence shown here is derived from an EMBL/GenBank/DDBJ whole genome shotgun (WGS) entry which is preliminary data.</text>
</comment>
<keyword evidence="3" id="KW-1185">Reference proteome</keyword>
<dbReference type="Proteomes" id="UP000324222">
    <property type="component" value="Unassembled WGS sequence"/>
</dbReference>
<evidence type="ECO:0000313" key="2">
    <source>
        <dbReference type="EMBL" id="MPC93012.1"/>
    </source>
</evidence>
<evidence type="ECO:0008006" key="4">
    <source>
        <dbReference type="Google" id="ProtNLM"/>
    </source>
</evidence>
<dbReference type="AlphaFoldDB" id="A0A5B7J9X9"/>
<keyword evidence="1" id="KW-0812">Transmembrane</keyword>
<keyword evidence="1" id="KW-1133">Transmembrane helix</keyword>
<sequence>MKHTLITRSLVLAGSGSGRLRGNLNRRDLSCLSWQRFKTCPNEAKEFPDHIIRQTALIMVVMIVTRVIMIVVVIVVV</sequence>
<name>A0A5B7J9X9_PORTR</name>
<accession>A0A5B7J9X9</accession>
<evidence type="ECO:0000256" key="1">
    <source>
        <dbReference type="SAM" id="Phobius"/>
    </source>
</evidence>
<gene>
    <name evidence="2" type="ORF">E2C01_088127</name>
</gene>